<accession>A0AAE3YP35</accession>
<gene>
    <name evidence="2" type="ORF">J2S41_002457</name>
</gene>
<feature type="region of interest" description="Disordered" evidence="1">
    <location>
        <begin position="189"/>
        <end position="283"/>
    </location>
</feature>
<feature type="compositionally biased region" description="Low complexity" evidence="1">
    <location>
        <begin position="196"/>
        <end position="216"/>
    </location>
</feature>
<dbReference type="Proteomes" id="UP001183643">
    <property type="component" value="Unassembled WGS sequence"/>
</dbReference>
<keyword evidence="3" id="KW-1185">Reference proteome</keyword>
<proteinExistence type="predicted"/>
<dbReference type="RefSeq" id="WP_310376874.1">
    <property type="nucleotide sequence ID" value="NZ_JAVDYB010000001.1"/>
</dbReference>
<evidence type="ECO:0000256" key="1">
    <source>
        <dbReference type="SAM" id="MobiDB-lite"/>
    </source>
</evidence>
<protein>
    <submittedName>
        <fullName evidence="2">Uncharacterized protein</fullName>
    </submittedName>
</protein>
<reference evidence="2" key="1">
    <citation type="submission" date="2023-07" db="EMBL/GenBank/DDBJ databases">
        <title>Sequencing the genomes of 1000 actinobacteria strains.</title>
        <authorList>
            <person name="Klenk H.-P."/>
        </authorList>
    </citation>
    <scope>NUCLEOTIDE SEQUENCE</scope>
    <source>
        <strain evidence="2">DSM 44707</strain>
    </source>
</reference>
<dbReference type="EMBL" id="JAVDYB010000001">
    <property type="protein sequence ID" value="MDR7275679.1"/>
    <property type="molecule type" value="Genomic_DNA"/>
</dbReference>
<name>A0AAE3YP35_9ACTN</name>
<sequence length="351" mass="38499">MAAVGSIQRNRGIEHALAQLRNIVAHPTGYQLFGPLEAARILHDLAETINQLWGMPTPGGRLYPAPARREVIVMAWPADGSETITVTADALADATDPEDQPWQCIFVRAVFRPDEHYAEPSLRYFDSRVEATTYPSDLLCGPGTITDAKAWCAQHQPSPDQIDHLDRTFLIRHHANHPYLPIRPQTAAALPQQDRPTPGTPSRPTTLTMPTITSAPSSPPPTATLTERAVTAAPRPSRSARTTLSPPESLHPRRSHPTQRRRGHNRDRSSYRRSAPLAVSTGSVKLRGRSLPGACAQGSRAVSRGVASLSYSDSAWVASWRAGSGWGARPLLRLRWLPEPAPVSRHKIRFS</sequence>
<organism evidence="2 3">
    <name type="scientific">Catenuloplanes atrovinosus</name>
    <dbReference type="NCBI Taxonomy" id="137266"/>
    <lineage>
        <taxon>Bacteria</taxon>
        <taxon>Bacillati</taxon>
        <taxon>Actinomycetota</taxon>
        <taxon>Actinomycetes</taxon>
        <taxon>Micromonosporales</taxon>
        <taxon>Micromonosporaceae</taxon>
        <taxon>Catenuloplanes</taxon>
    </lineage>
</organism>
<evidence type="ECO:0000313" key="3">
    <source>
        <dbReference type="Proteomes" id="UP001183643"/>
    </source>
</evidence>
<comment type="caution">
    <text evidence="2">The sequence shown here is derived from an EMBL/GenBank/DDBJ whole genome shotgun (WGS) entry which is preliminary data.</text>
</comment>
<feature type="compositionally biased region" description="Basic residues" evidence="1">
    <location>
        <begin position="252"/>
        <end position="265"/>
    </location>
</feature>
<evidence type="ECO:0000313" key="2">
    <source>
        <dbReference type="EMBL" id="MDR7275679.1"/>
    </source>
</evidence>
<dbReference type="AlphaFoldDB" id="A0AAE3YP35"/>